<dbReference type="EMBL" id="CAJVRL010000060">
    <property type="protein sequence ID" value="CAG8955222.1"/>
    <property type="molecule type" value="Genomic_DNA"/>
</dbReference>
<evidence type="ECO:0000313" key="3">
    <source>
        <dbReference type="EMBL" id="CAG8955222.1"/>
    </source>
</evidence>
<feature type="region of interest" description="Disordered" evidence="1">
    <location>
        <begin position="174"/>
        <end position="202"/>
    </location>
</feature>
<dbReference type="Proteomes" id="UP000696280">
    <property type="component" value="Unassembled WGS sequence"/>
</dbReference>
<evidence type="ECO:0000256" key="1">
    <source>
        <dbReference type="SAM" id="MobiDB-lite"/>
    </source>
</evidence>
<keyword evidence="2" id="KW-1133">Transmembrane helix</keyword>
<keyword evidence="2" id="KW-0472">Membrane</keyword>
<evidence type="ECO:0000256" key="2">
    <source>
        <dbReference type="SAM" id="Phobius"/>
    </source>
</evidence>
<reference evidence="3" key="1">
    <citation type="submission" date="2021-07" db="EMBL/GenBank/DDBJ databases">
        <authorList>
            <person name="Durling M."/>
        </authorList>
    </citation>
    <scope>NUCLEOTIDE SEQUENCE</scope>
</reference>
<keyword evidence="4" id="KW-1185">Reference proteome</keyword>
<dbReference type="AlphaFoldDB" id="A0A9N9PV50"/>
<comment type="caution">
    <text evidence="3">The sequence shown here is derived from an EMBL/GenBank/DDBJ whole genome shotgun (WGS) entry which is preliminary data.</text>
</comment>
<protein>
    <submittedName>
        <fullName evidence="3">Uncharacterized protein</fullName>
    </submittedName>
</protein>
<feature type="compositionally biased region" description="Pro residues" evidence="1">
    <location>
        <begin position="191"/>
        <end position="202"/>
    </location>
</feature>
<gene>
    <name evidence="3" type="ORF">HYFRA_00007238</name>
</gene>
<accession>A0A9N9PV50</accession>
<feature type="compositionally biased region" description="Basic and acidic residues" evidence="1">
    <location>
        <begin position="174"/>
        <end position="190"/>
    </location>
</feature>
<name>A0A9N9PV50_9HELO</name>
<organism evidence="3 4">
    <name type="scientific">Hymenoscyphus fraxineus</name>
    <dbReference type="NCBI Taxonomy" id="746836"/>
    <lineage>
        <taxon>Eukaryota</taxon>
        <taxon>Fungi</taxon>
        <taxon>Dikarya</taxon>
        <taxon>Ascomycota</taxon>
        <taxon>Pezizomycotina</taxon>
        <taxon>Leotiomycetes</taxon>
        <taxon>Helotiales</taxon>
        <taxon>Helotiaceae</taxon>
        <taxon>Hymenoscyphus</taxon>
    </lineage>
</organism>
<keyword evidence="2" id="KW-0812">Transmembrane</keyword>
<proteinExistence type="predicted"/>
<sequence length="202" mass="22326">MGAIELSGNLSNVSFPSLQNLKHLTVTSPSNNNNPPTKINLSALRTIDDLNLTGNIKSISLDSLTYFKNIHIISSASLNCTPIYDLYTRIRKGNSGPGISFADFSCYSYKSTTYTGNDRSEGRHVNERKKTGEIMGIVFGGITFVMGVVLIGALVRRRRKDILRRGREGEVMEIHDDLRESREGDGESLKDPPPPYHEVPVA</sequence>
<dbReference type="OrthoDB" id="536881at2759"/>
<evidence type="ECO:0000313" key="4">
    <source>
        <dbReference type="Proteomes" id="UP000696280"/>
    </source>
</evidence>
<feature type="transmembrane region" description="Helical" evidence="2">
    <location>
        <begin position="134"/>
        <end position="155"/>
    </location>
</feature>